<reference evidence="1" key="1">
    <citation type="submission" date="2023-07" db="EMBL/GenBank/DDBJ databases">
        <title>Black Yeasts Isolated from many extreme environments.</title>
        <authorList>
            <person name="Coleine C."/>
            <person name="Stajich J.E."/>
            <person name="Selbmann L."/>
        </authorList>
    </citation>
    <scope>NUCLEOTIDE SEQUENCE</scope>
    <source>
        <strain evidence="1">CCFEE 5714</strain>
    </source>
</reference>
<dbReference type="Proteomes" id="UP001281147">
    <property type="component" value="Unassembled WGS sequence"/>
</dbReference>
<evidence type="ECO:0000313" key="1">
    <source>
        <dbReference type="EMBL" id="KAK3706949.1"/>
    </source>
</evidence>
<organism evidence="1 2">
    <name type="scientific">Vermiconidia calcicola</name>
    <dbReference type="NCBI Taxonomy" id="1690605"/>
    <lineage>
        <taxon>Eukaryota</taxon>
        <taxon>Fungi</taxon>
        <taxon>Dikarya</taxon>
        <taxon>Ascomycota</taxon>
        <taxon>Pezizomycotina</taxon>
        <taxon>Dothideomycetes</taxon>
        <taxon>Dothideomycetidae</taxon>
        <taxon>Mycosphaerellales</taxon>
        <taxon>Extremaceae</taxon>
        <taxon>Vermiconidia</taxon>
    </lineage>
</organism>
<name>A0ACC3MZC4_9PEZI</name>
<proteinExistence type="predicted"/>
<comment type="caution">
    <text evidence="1">The sequence shown here is derived from an EMBL/GenBank/DDBJ whole genome shotgun (WGS) entry which is preliminary data.</text>
</comment>
<evidence type="ECO:0000313" key="2">
    <source>
        <dbReference type="Proteomes" id="UP001281147"/>
    </source>
</evidence>
<accession>A0ACC3MZC4</accession>
<dbReference type="EMBL" id="JAUTXU010000115">
    <property type="protein sequence ID" value="KAK3706949.1"/>
    <property type="molecule type" value="Genomic_DNA"/>
</dbReference>
<gene>
    <name evidence="1" type="primary">SVF1_2</name>
    <name evidence="1" type="ORF">LTR37_012448</name>
</gene>
<keyword evidence="2" id="KW-1185">Reference proteome</keyword>
<sequence>MFNWAKQTLGVTDANYGPSAIQSVAEQTREKAYTELSKDDLKWEVMDSTNVETKTFYMMSDEGHIGLAQVIYSNVMGVRTTAQFSSKIFYPDPSKPHLFSSDNLSNVSFSADKQNFKADGCSMDLSEDGKTYVIKSSVNKTSIVDLNFTQTCPGFVAGKDGTSYFGTDPQKPWGRMIHKFWPRCAVEGHILTQNGPVNFKGKGVFIHALQGMKPHFAAAKWNFLNFQSENYSALLMNFITPPSYGETAVTVGSITSPTEILFTGASPDTKVEHTEVKGDPDNDWPEPSAARYTWVGKTKDGKEATAVLEGSLGPRTDRVDVMGEVPKFVKQIVAGAAGTKPYIYQFLPKLMLKLSIGGEEIEEEGQILAEATFIS</sequence>
<protein>
    <submittedName>
        <fullName evidence="1">Cell survival pathways protein</fullName>
    </submittedName>
</protein>